<protein>
    <submittedName>
        <fullName evidence="2">Uncharacterized protein</fullName>
    </submittedName>
</protein>
<dbReference type="EMBL" id="WWCX01000087">
    <property type="protein sequence ID" value="MYM97778.1"/>
    <property type="molecule type" value="Genomic_DNA"/>
</dbReference>
<name>A0A845GWX6_9BURK</name>
<feature type="region of interest" description="Disordered" evidence="1">
    <location>
        <begin position="524"/>
        <end position="545"/>
    </location>
</feature>
<comment type="caution">
    <text evidence="2">The sequence shown here is derived from an EMBL/GenBank/DDBJ whole genome shotgun (WGS) entry which is preliminary data.</text>
</comment>
<dbReference type="AlphaFoldDB" id="A0A845GWX6"/>
<accession>A0A845GWX6</accession>
<evidence type="ECO:0000256" key="1">
    <source>
        <dbReference type="SAM" id="MobiDB-lite"/>
    </source>
</evidence>
<dbReference type="SUPFAM" id="SSF56219">
    <property type="entry name" value="DNase I-like"/>
    <property type="match status" value="1"/>
</dbReference>
<sequence length="1066" mass="120351">MCPVCACENCRNNVDKANPLRVASWNIKTLGKQFLHQEPAVTTLLAAIMLRMNADVICLMEVMEGFGPKHAVSIVEKMKELSDTPWRLRFPGTYTGAGGRNGLETYAVVYNEQLFELASFELVGDEFGYSRDASGKRQVDPTSTVKTRRPAQAIFRPQRTCSHFALYPEFRVIIFHAPSVADKDYVVACHAIKALGNLPVFAKPDKFPYTILCADFNLDEEAANHVRRREVQVHGGMDIKSREDAARDIDRYNRAYQTYLDTLNTLEEHRQALANALQGQDPTAEIVQQLLDLRMWNAEYEAAQKSKGKRRQARMVKADEQRHETRKLLAQSDLDPRRGDAIAFCKRREQLEQEVVDAAEWLAQAEALAGPDLPTDEEEVLAAAEAAFEPLTSADMLSNLGYSDDFRTTLRMSVHMACTRQRGATYYDKELTLENFVYSNFDQVLVRTPEGYAWGDIKPQVINLLGAVMPEDVRDRLEIDEKPPEPLPSGMPRQLWARLLELASSEASQHENLRSNFGENYASINPDDIEIGTPNSSVDESGDDEDLVERDYGPIDDEFLRDFLEEPRVLAAALVTSFKRFVDMNNSHPHIELIRREAEASALEEDPIADFFNKDHIWANRATRNAVEHIPEDQKQRLFEINVYLALANVLSDHLPVIVEIDMVKPEWRPVVQPVRPRFPALLDLSAFLPIEYCTSARRQTPCPNFANCCGTCDEQTSLTTSDGCLTGYQLVQAAARVCRQFLDANNSQFAAWMLNNSPLWICGGNAWTIMAGHLLHVKSRSSAFAIAQDTEYFWKNPCILIGRDRIQIDRELCSVRNTLAARKHPRILFAKAKAKRNSTAAQPVVDTVDDDDSDILDVAEDEGNDKNDWSYPRIAREFARRDPVEFAKLALGFLQTGLCKTGDAAYRQALAALLVTMFGVEANKDNSTYLTGILVLLGIQEKRYTIAEVFSQVDPANECNLAGSLGLFPLASSDRSNLEGKRRCLQGKAVSTDAPWNEARIMEAMLNIQPRCRDDIMLKKEMVLLVDTVRARYTLHRLCTAKTLLQIVEQYWIGLLVKYYGDPWR</sequence>
<dbReference type="RefSeq" id="WP_161086658.1">
    <property type="nucleotide sequence ID" value="NZ_WWCX01000087.1"/>
</dbReference>
<dbReference type="Gene3D" id="3.60.10.10">
    <property type="entry name" value="Endonuclease/exonuclease/phosphatase"/>
    <property type="match status" value="1"/>
</dbReference>
<evidence type="ECO:0000313" key="2">
    <source>
        <dbReference type="EMBL" id="MYM97778.1"/>
    </source>
</evidence>
<evidence type="ECO:0000313" key="3">
    <source>
        <dbReference type="Proteomes" id="UP000447355"/>
    </source>
</evidence>
<proteinExistence type="predicted"/>
<organism evidence="2 3">
    <name type="scientific">Duganella vulcania</name>
    <dbReference type="NCBI Taxonomy" id="2692166"/>
    <lineage>
        <taxon>Bacteria</taxon>
        <taxon>Pseudomonadati</taxon>
        <taxon>Pseudomonadota</taxon>
        <taxon>Betaproteobacteria</taxon>
        <taxon>Burkholderiales</taxon>
        <taxon>Oxalobacteraceae</taxon>
        <taxon>Telluria group</taxon>
        <taxon>Duganella</taxon>
    </lineage>
</organism>
<reference evidence="2" key="1">
    <citation type="submission" date="2019-12" db="EMBL/GenBank/DDBJ databases">
        <title>Novel species isolated from a subtropical stream in China.</title>
        <authorList>
            <person name="Lu H."/>
        </authorList>
    </citation>
    <scope>NUCLEOTIDE SEQUENCE [LARGE SCALE GENOMIC DNA]</scope>
    <source>
        <strain evidence="2">FT81W</strain>
    </source>
</reference>
<gene>
    <name evidence="2" type="ORF">GTP90_28400</name>
</gene>
<dbReference type="Proteomes" id="UP000447355">
    <property type="component" value="Unassembled WGS sequence"/>
</dbReference>
<dbReference type="InterPro" id="IPR036691">
    <property type="entry name" value="Endo/exonu/phosph_ase_sf"/>
</dbReference>